<keyword evidence="3 9" id="KW-1003">Cell membrane</keyword>
<dbReference type="Pfam" id="PF02416">
    <property type="entry name" value="TatA_B_E"/>
    <property type="match status" value="1"/>
</dbReference>
<evidence type="ECO:0000313" key="11">
    <source>
        <dbReference type="EMBL" id="EDQ33331.1"/>
    </source>
</evidence>
<dbReference type="Gene3D" id="1.20.5.3310">
    <property type="match status" value="1"/>
</dbReference>
<comment type="similarity">
    <text evidence="9">Belongs to the TatB family.</text>
</comment>
<dbReference type="eggNOG" id="COG1826">
    <property type="taxonomic scope" value="Bacteria"/>
</dbReference>
<evidence type="ECO:0000256" key="6">
    <source>
        <dbReference type="ARBA" id="ARBA00022989"/>
    </source>
</evidence>
<feature type="compositionally biased region" description="Low complexity" evidence="10">
    <location>
        <begin position="126"/>
        <end position="232"/>
    </location>
</feature>
<dbReference type="Proteomes" id="UP000004291">
    <property type="component" value="Chromosome"/>
</dbReference>
<dbReference type="InterPro" id="IPR018448">
    <property type="entry name" value="TatB"/>
</dbReference>
<gene>
    <name evidence="9" type="primary">tatB</name>
    <name evidence="11" type="ORF">HPDFL43_08852</name>
</gene>
<evidence type="ECO:0000256" key="9">
    <source>
        <dbReference type="HAMAP-Rule" id="MF_00237"/>
    </source>
</evidence>
<dbReference type="STRING" id="411684.HPDFL43_08852"/>
<protein>
    <recommendedName>
        <fullName evidence="9">Sec-independent protein translocase protein TatB</fullName>
    </recommendedName>
</protein>
<dbReference type="PRINTS" id="PR01506">
    <property type="entry name" value="TATBPROTEIN"/>
</dbReference>
<reference evidence="11 12" key="1">
    <citation type="submission" date="2007-10" db="EMBL/GenBank/DDBJ databases">
        <authorList>
            <person name="Wagner-Dobler I."/>
            <person name="Ferriera S."/>
            <person name="Johnson J."/>
            <person name="Kravitz S."/>
            <person name="Beeson K."/>
            <person name="Sutton G."/>
            <person name="Rogers Y.-H."/>
            <person name="Friedman R."/>
            <person name="Frazier M."/>
            <person name="Venter J.C."/>
        </authorList>
    </citation>
    <scope>NUCLEOTIDE SEQUENCE [LARGE SCALE GENOMIC DNA]</scope>
    <source>
        <strain evidence="11 12">DFL-43</strain>
    </source>
</reference>
<name>A9D5N8_HOEPD</name>
<evidence type="ECO:0000256" key="5">
    <source>
        <dbReference type="ARBA" id="ARBA00022927"/>
    </source>
</evidence>
<keyword evidence="7 9" id="KW-0811">Translocation</keyword>
<evidence type="ECO:0000256" key="4">
    <source>
        <dbReference type="ARBA" id="ARBA00022692"/>
    </source>
</evidence>
<dbReference type="NCBIfam" id="TIGR01410">
    <property type="entry name" value="tatB"/>
    <property type="match status" value="1"/>
</dbReference>
<keyword evidence="5 9" id="KW-0653">Protein transport</keyword>
<evidence type="ECO:0000313" key="12">
    <source>
        <dbReference type="Proteomes" id="UP000004291"/>
    </source>
</evidence>
<keyword evidence="8 9" id="KW-0472">Membrane</keyword>
<evidence type="ECO:0000256" key="8">
    <source>
        <dbReference type="ARBA" id="ARBA00023136"/>
    </source>
</evidence>
<reference evidence="11 12" key="2">
    <citation type="submission" date="2012-06" db="EMBL/GenBank/DDBJ databases">
        <authorList>
            <person name="Fiebig A."/>
        </authorList>
    </citation>
    <scope>NUCLEOTIDE SEQUENCE [LARGE SCALE GENOMIC DNA]</scope>
    <source>
        <strain evidence="11 12">DFL-43</strain>
    </source>
</reference>
<dbReference type="AlphaFoldDB" id="A9D5N8"/>
<keyword evidence="2 9" id="KW-0813">Transport</keyword>
<evidence type="ECO:0000256" key="3">
    <source>
        <dbReference type="ARBA" id="ARBA00022475"/>
    </source>
</evidence>
<dbReference type="InterPro" id="IPR003369">
    <property type="entry name" value="TatA/B/E"/>
</dbReference>
<dbReference type="PANTHER" id="PTHR33162">
    <property type="entry name" value="SEC-INDEPENDENT PROTEIN TRANSLOCASE PROTEIN TATA, CHLOROPLASTIC"/>
    <property type="match status" value="1"/>
</dbReference>
<dbReference type="RefSeq" id="WP_007197548.1">
    <property type="nucleotide sequence ID" value="NZ_CM002917.1"/>
</dbReference>
<dbReference type="OrthoDB" id="7206969at2"/>
<dbReference type="HOGENOM" id="CLU_086034_1_3_5"/>
<evidence type="ECO:0000256" key="7">
    <source>
        <dbReference type="ARBA" id="ARBA00023010"/>
    </source>
</evidence>
<dbReference type="GO" id="GO:0043953">
    <property type="term" value="P:protein transport by the Tat complex"/>
    <property type="evidence" value="ECO:0007669"/>
    <property type="project" value="UniProtKB-UniRule"/>
</dbReference>
<evidence type="ECO:0000256" key="2">
    <source>
        <dbReference type="ARBA" id="ARBA00022448"/>
    </source>
</evidence>
<feature type="region of interest" description="Disordered" evidence="10">
    <location>
        <begin position="98"/>
        <end position="245"/>
    </location>
</feature>
<proteinExistence type="inferred from homology"/>
<keyword evidence="6 9" id="KW-1133">Transmembrane helix</keyword>
<comment type="subunit">
    <text evidence="9">The Tat system comprises two distinct complexes: a TatABC complex, containing multiple copies of TatA, TatB and TatC subunits, and a separate TatA complex, containing only TatA subunits. Substrates initially bind to the TatABC complex, which probably triggers association of the separate TatA complex to form the active translocon.</text>
</comment>
<comment type="caution">
    <text evidence="11">The sequence shown here is derived from an EMBL/GenBank/DDBJ whole genome shotgun (WGS) entry which is preliminary data.</text>
</comment>
<keyword evidence="12" id="KW-1185">Reference proteome</keyword>
<evidence type="ECO:0000256" key="1">
    <source>
        <dbReference type="ARBA" id="ARBA00004167"/>
    </source>
</evidence>
<sequence length="245" mass="24856">MLDIGWPELLVVAVVLIVVVGPKDLPPMLRAFGRTTKKLRGMASEFRGQFDEALREAELDDVKKTFDDARKLNPMQGLRDAVNPLKDTAKDIKADLEKTMNPPATPSAPAKVAVPDPNWKLPDSPPSVDAAKPAASAAGKAKPATGKSRSAKTATSKPAAKAAPATKSTAKASAGKAAPAKAPAKTPAAKTAAKAAPAKAAAKAAPSAAKPAAAKAATSKAPASKPTPSKAPARARKAKQSEGSA</sequence>
<comment type="subcellular location">
    <subcellularLocation>
        <location evidence="9">Cell membrane</location>
        <topology evidence="9">Single-pass membrane protein</topology>
    </subcellularLocation>
    <subcellularLocation>
        <location evidence="1">Membrane</location>
        <topology evidence="1">Single-pass membrane protein</topology>
    </subcellularLocation>
</comment>
<organism evidence="11 12">
    <name type="scientific">Hoeflea phototrophica (strain DSM 17068 / NCIMB 14078 / DFL-43)</name>
    <dbReference type="NCBI Taxonomy" id="411684"/>
    <lineage>
        <taxon>Bacteria</taxon>
        <taxon>Pseudomonadati</taxon>
        <taxon>Pseudomonadota</taxon>
        <taxon>Alphaproteobacteria</taxon>
        <taxon>Hyphomicrobiales</taxon>
        <taxon>Rhizobiaceae</taxon>
        <taxon>Hoeflea</taxon>
    </lineage>
</organism>
<comment type="function">
    <text evidence="9">Part of the twin-arginine translocation (Tat) system that transports large folded proteins containing a characteristic twin-arginine motif in their signal peptide across membranes. Together with TatC, TatB is part of a receptor directly interacting with Tat signal peptides. TatB may form an oligomeric binding site that transiently accommodates folded Tat precursor proteins before their translocation.</text>
</comment>
<dbReference type="PANTHER" id="PTHR33162:SF1">
    <property type="entry name" value="SEC-INDEPENDENT PROTEIN TRANSLOCASE PROTEIN TATA, CHLOROPLASTIC"/>
    <property type="match status" value="1"/>
</dbReference>
<dbReference type="HAMAP" id="MF_00237">
    <property type="entry name" value="TatB"/>
    <property type="match status" value="1"/>
</dbReference>
<keyword evidence="4 9" id="KW-0812">Transmembrane</keyword>
<dbReference type="GO" id="GO:0008320">
    <property type="term" value="F:protein transmembrane transporter activity"/>
    <property type="evidence" value="ECO:0007669"/>
    <property type="project" value="UniProtKB-UniRule"/>
</dbReference>
<accession>A9D5N8</accession>
<dbReference type="GO" id="GO:0033281">
    <property type="term" value="C:TAT protein transport complex"/>
    <property type="evidence" value="ECO:0007669"/>
    <property type="project" value="UniProtKB-UniRule"/>
</dbReference>
<evidence type="ECO:0000256" key="10">
    <source>
        <dbReference type="SAM" id="MobiDB-lite"/>
    </source>
</evidence>
<dbReference type="EMBL" id="ABIA03000002">
    <property type="protein sequence ID" value="EDQ33331.1"/>
    <property type="molecule type" value="Genomic_DNA"/>
</dbReference>